<feature type="compositionally biased region" description="Low complexity" evidence="1">
    <location>
        <begin position="169"/>
        <end position="189"/>
    </location>
</feature>
<protein>
    <submittedName>
        <fullName evidence="2">Uncharacterized protein</fullName>
    </submittedName>
</protein>
<dbReference type="PANTHER" id="PTHR34222">
    <property type="entry name" value="GAG_PRE-INTEGRS DOMAIN-CONTAINING PROTEIN"/>
    <property type="match status" value="1"/>
</dbReference>
<keyword evidence="3" id="KW-1185">Reference proteome</keyword>
<comment type="caution">
    <text evidence="2">The sequence shown here is derived from an EMBL/GenBank/DDBJ whole genome shotgun (WGS) entry which is preliminary data.</text>
</comment>
<sequence>MRSLWDKLHTTYVGPTCTCGALPKLLEEQQLFQFMSDLNESYSACKINILIMTPYPSLSKAYSMLQHDELKGKNSHTPIFSADSVAFSASTSASTSNSRLYNQRVLFEHRKPTQPPSQSSSYTFVCKYCKKPNHTIEKCNRLHDIPADFKFTKSKKVSVACVQSSEPSLSSVSISSSNPNDFNNFQPQQYRHSSSGYTPTPTSHGLVSLMDNINIISSF</sequence>
<dbReference type="PANTHER" id="PTHR34222:SF33">
    <property type="entry name" value="RETROTRANSPOSON GAG DOMAIN-CONTAINING PROTEIN"/>
    <property type="match status" value="1"/>
</dbReference>
<accession>A0A9Q1M4S1</accession>
<evidence type="ECO:0000256" key="1">
    <source>
        <dbReference type="SAM" id="MobiDB-lite"/>
    </source>
</evidence>
<dbReference type="OrthoDB" id="1226446at2759"/>
<proteinExistence type="predicted"/>
<dbReference type="Proteomes" id="UP001152561">
    <property type="component" value="Unassembled WGS sequence"/>
</dbReference>
<organism evidence="2 3">
    <name type="scientific">Anisodus acutangulus</name>
    <dbReference type="NCBI Taxonomy" id="402998"/>
    <lineage>
        <taxon>Eukaryota</taxon>
        <taxon>Viridiplantae</taxon>
        <taxon>Streptophyta</taxon>
        <taxon>Embryophyta</taxon>
        <taxon>Tracheophyta</taxon>
        <taxon>Spermatophyta</taxon>
        <taxon>Magnoliopsida</taxon>
        <taxon>eudicotyledons</taxon>
        <taxon>Gunneridae</taxon>
        <taxon>Pentapetalae</taxon>
        <taxon>asterids</taxon>
        <taxon>lamiids</taxon>
        <taxon>Solanales</taxon>
        <taxon>Solanaceae</taxon>
        <taxon>Solanoideae</taxon>
        <taxon>Hyoscyameae</taxon>
        <taxon>Anisodus</taxon>
    </lineage>
</organism>
<reference evidence="3" key="1">
    <citation type="journal article" date="2023" name="Proc. Natl. Acad. Sci. U.S.A.">
        <title>Genomic and structural basis for evolution of tropane alkaloid biosynthesis.</title>
        <authorList>
            <person name="Wanga Y.-J."/>
            <person name="Taina T."/>
            <person name="Yua J.-Y."/>
            <person name="Lia J."/>
            <person name="Xua B."/>
            <person name="Chenc J."/>
            <person name="D'Auriad J.C."/>
            <person name="Huanga J.-P."/>
            <person name="Huanga S.-X."/>
        </authorList>
    </citation>
    <scope>NUCLEOTIDE SEQUENCE [LARGE SCALE GENOMIC DNA]</scope>
    <source>
        <strain evidence="3">cv. KIB-2019</strain>
    </source>
</reference>
<gene>
    <name evidence="2" type="ORF">K7X08_033207</name>
</gene>
<evidence type="ECO:0000313" key="3">
    <source>
        <dbReference type="Proteomes" id="UP001152561"/>
    </source>
</evidence>
<dbReference type="EMBL" id="JAJAGQ010000011">
    <property type="protein sequence ID" value="KAJ8549500.1"/>
    <property type="molecule type" value="Genomic_DNA"/>
</dbReference>
<evidence type="ECO:0000313" key="2">
    <source>
        <dbReference type="EMBL" id="KAJ8549500.1"/>
    </source>
</evidence>
<name>A0A9Q1M4S1_9SOLA</name>
<dbReference type="AlphaFoldDB" id="A0A9Q1M4S1"/>
<feature type="compositionally biased region" description="Polar residues" evidence="1">
    <location>
        <begin position="190"/>
        <end position="199"/>
    </location>
</feature>
<feature type="region of interest" description="Disordered" evidence="1">
    <location>
        <begin position="169"/>
        <end position="199"/>
    </location>
</feature>